<dbReference type="OrthoDB" id="9803467at2"/>
<keyword evidence="4" id="KW-1185">Reference proteome</keyword>
<gene>
    <name evidence="3" type="ORF">BN55_04830</name>
</gene>
<protein>
    <submittedName>
        <fullName evidence="3">Beta-lactamase</fullName>
        <ecNumber evidence="3">3.5.2.6</ecNumber>
    </submittedName>
</protein>
<dbReference type="STRING" id="1423758.FC41_GL001813"/>
<proteinExistence type="predicted"/>
<dbReference type="SUPFAM" id="SSF56601">
    <property type="entry name" value="beta-lactamase/transpeptidase-like"/>
    <property type="match status" value="1"/>
</dbReference>
<dbReference type="InterPro" id="IPR012338">
    <property type="entry name" value="Beta-lactam/transpept-like"/>
</dbReference>
<evidence type="ECO:0000256" key="1">
    <source>
        <dbReference type="ARBA" id="ARBA00022801"/>
    </source>
</evidence>
<feature type="domain" description="Beta-lactamase-related" evidence="2">
    <location>
        <begin position="12"/>
        <end position="326"/>
    </location>
</feature>
<dbReference type="Proteomes" id="UP000009320">
    <property type="component" value="Unassembled WGS sequence"/>
</dbReference>
<dbReference type="eggNOG" id="COG1680">
    <property type="taxonomic scope" value="Bacteria"/>
</dbReference>
<evidence type="ECO:0000313" key="3">
    <source>
        <dbReference type="EMBL" id="CCI82424.1"/>
    </source>
</evidence>
<organism evidence="3 4">
    <name type="scientific">Lactobacillus hominis DSM 23910 = CRBIP 24.179</name>
    <dbReference type="NCBI Taxonomy" id="1423758"/>
    <lineage>
        <taxon>Bacteria</taxon>
        <taxon>Bacillati</taxon>
        <taxon>Bacillota</taxon>
        <taxon>Bacilli</taxon>
        <taxon>Lactobacillales</taxon>
        <taxon>Lactobacillaceae</taxon>
        <taxon>Lactobacillus</taxon>
    </lineage>
</organism>
<dbReference type="Gene3D" id="3.40.710.10">
    <property type="entry name" value="DD-peptidase/beta-lactamase superfamily"/>
    <property type="match status" value="1"/>
</dbReference>
<dbReference type="PANTHER" id="PTHR43283:SF11">
    <property type="entry name" value="BETA-LACTAMASE-RELATED DOMAIN-CONTAINING PROTEIN"/>
    <property type="match status" value="1"/>
</dbReference>
<keyword evidence="1 3" id="KW-0378">Hydrolase</keyword>
<dbReference type="InterPro" id="IPR050789">
    <property type="entry name" value="Diverse_Enzym_Activities"/>
</dbReference>
<evidence type="ECO:0000259" key="2">
    <source>
        <dbReference type="Pfam" id="PF00144"/>
    </source>
</evidence>
<evidence type="ECO:0000313" key="4">
    <source>
        <dbReference type="Proteomes" id="UP000009320"/>
    </source>
</evidence>
<dbReference type="GeneID" id="82847631"/>
<name>I7LAP9_9LACO</name>
<dbReference type="PATRIC" id="fig|1423758.3.peg.1848"/>
<dbReference type="RefSeq" id="WP_008471503.1">
    <property type="nucleotide sequence ID" value="NZ_AYZP01000008.1"/>
</dbReference>
<sequence length="346" mass="39061">MKNNIEIYALMQNAIKEKATPGVSYCLNNIKSPENETVYLGFKNYAHQSKINSGCIYDLASLTKVIATTTRILQLLSENKIILTTTVSSILPDTPYSKITIKNLLLHNSGLPADLENVSSYRDKEDVLYAIKHQNLVYKTGTNMIYSDINFILLGLIIEKIDRMSLDKSIAEHLLKPLNLTHTGYCLDKTYDVSNFVPTEQTPTRGTLCGKVHDETAGKLSGVSGNAGLFSTLDDLKKFCAMYLNKGTYNGKNIIPAEYIESLFNYNFLGRTLGWKRWDKNSHTLWHTGFTGTSIALDFDNNSYYICLTNRVNPTRANKKWLNIRRLAIGLFFEKPELLPTIDESK</sequence>
<dbReference type="InterPro" id="IPR001466">
    <property type="entry name" value="Beta-lactam-related"/>
</dbReference>
<comment type="caution">
    <text evidence="3">The sequence shown here is derived from an EMBL/GenBank/DDBJ whole genome shotgun (WGS) entry which is preliminary data.</text>
</comment>
<dbReference type="AlphaFoldDB" id="I7LAP9"/>
<dbReference type="EMBL" id="CAKE01000022">
    <property type="protein sequence ID" value="CCI82424.1"/>
    <property type="molecule type" value="Genomic_DNA"/>
</dbReference>
<accession>I7LAP9</accession>
<dbReference type="Pfam" id="PF00144">
    <property type="entry name" value="Beta-lactamase"/>
    <property type="match status" value="1"/>
</dbReference>
<reference evidence="3 4" key="1">
    <citation type="submission" date="2012-06" db="EMBL/GenBank/DDBJ databases">
        <title>Draft Genome Sequence of Lactobacillus hominis Strain CRBIP 24.179T, isolated from human intestine.</title>
        <authorList>
            <person name="Cousin S."/>
            <person name="Ma L."/>
            <person name="Bizet C."/>
            <person name="Loux V."/>
            <person name="Bouchier C."/>
            <person name="Clermont D."/>
            <person name="Creno S."/>
        </authorList>
    </citation>
    <scope>NUCLEOTIDE SEQUENCE [LARGE SCALE GENOMIC DNA]</scope>
    <source>
        <strain evidence="4">CRBIP 24.179T</strain>
    </source>
</reference>
<dbReference type="PANTHER" id="PTHR43283">
    <property type="entry name" value="BETA-LACTAMASE-RELATED"/>
    <property type="match status" value="1"/>
</dbReference>
<dbReference type="EC" id="3.5.2.6" evidence="3"/>
<dbReference type="GO" id="GO:0008800">
    <property type="term" value="F:beta-lactamase activity"/>
    <property type="evidence" value="ECO:0007669"/>
    <property type="project" value="UniProtKB-EC"/>
</dbReference>